<dbReference type="InterPro" id="IPR046538">
    <property type="entry name" value="DUF6603"/>
</dbReference>
<dbReference type="PANTHER" id="PTHR30619">
    <property type="entry name" value="DNA INTERNALIZATION/COMPETENCE PROTEIN COMEC/REC2"/>
    <property type="match status" value="1"/>
</dbReference>
<feature type="compositionally biased region" description="Polar residues" evidence="1">
    <location>
        <begin position="1677"/>
        <end position="1692"/>
    </location>
</feature>
<dbReference type="PANTHER" id="PTHR30619:SF1">
    <property type="entry name" value="RECOMBINATION PROTEIN 2"/>
    <property type="match status" value="1"/>
</dbReference>
<reference evidence="3 4" key="1">
    <citation type="submission" date="2017-06" db="EMBL/GenBank/DDBJ databases">
        <title>Comparative genomic analysis of Ambrosia Fusariam Clade fungi.</title>
        <authorList>
            <person name="Stajich J.E."/>
            <person name="Carrillo J."/>
            <person name="Kijimoto T."/>
            <person name="Eskalen A."/>
            <person name="O'Donnell K."/>
            <person name="Kasson M."/>
        </authorList>
    </citation>
    <scope>NUCLEOTIDE SEQUENCE [LARGE SCALE GENOMIC DNA]</scope>
    <source>
        <strain evidence="3 4">UCR1854</strain>
    </source>
</reference>
<evidence type="ECO:0000313" key="3">
    <source>
        <dbReference type="EMBL" id="RTE81971.1"/>
    </source>
</evidence>
<feature type="region of interest" description="Disordered" evidence="1">
    <location>
        <begin position="1782"/>
        <end position="1877"/>
    </location>
</feature>
<keyword evidence="4" id="KW-1185">Reference proteome</keyword>
<organism evidence="3 4">
    <name type="scientific">Fusarium euwallaceae</name>
    <dbReference type="NCBI Taxonomy" id="1147111"/>
    <lineage>
        <taxon>Eukaryota</taxon>
        <taxon>Fungi</taxon>
        <taxon>Dikarya</taxon>
        <taxon>Ascomycota</taxon>
        <taxon>Pezizomycotina</taxon>
        <taxon>Sordariomycetes</taxon>
        <taxon>Hypocreomycetidae</taxon>
        <taxon>Hypocreales</taxon>
        <taxon>Nectriaceae</taxon>
        <taxon>Fusarium</taxon>
        <taxon>Fusarium solani species complex</taxon>
    </lineage>
</organism>
<feature type="compositionally biased region" description="Basic residues" evidence="1">
    <location>
        <begin position="693"/>
        <end position="706"/>
    </location>
</feature>
<name>A0A430M258_9HYPO</name>
<feature type="region of interest" description="Disordered" evidence="1">
    <location>
        <begin position="658"/>
        <end position="722"/>
    </location>
</feature>
<dbReference type="Pfam" id="PF20248">
    <property type="entry name" value="DUF6603"/>
    <property type="match status" value="1"/>
</dbReference>
<dbReference type="EMBL" id="MIKF01000033">
    <property type="protein sequence ID" value="RTE81971.1"/>
    <property type="molecule type" value="Genomic_DNA"/>
</dbReference>
<feature type="compositionally biased region" description="Low complexity" evidence="1">
    <location>
        <begin position="1812"/>
        <end position="1845"/>
    </location>
</feature>
<feature type="compositionally biased region" description="Polar residues" evidence="1">
    <location>
        <begin position="1796"/>
        <end position="1811"/>
    </location>
</feature>
<feature type="domain" description="DUF6603" evidence="2">
    <location>
        <begin position="1876"/>
        <end position="2401"/>
    </location>
</feature>
<comment type="caution">
    <text evidence="3">The sequence shown here is derived from an EMBL/GenBank/DDBJ whole genome shotgun (WGS) entry which is preliminary data.</text>
</comment>
<protein>
    <recommendedName>
        <fullName evidence="2">DUF6603 domain-containing protein</fullName>
    </recommendedName>
</protein>
<proteinExistence type="predicted"/>
<feature type="compositionally biased region" description="Low complexity" evidence="1">
    <location>
        <begin position="1660"/>
        <end position="1676"/>
    </location>
</feature>
<evidence type="ECO:0000259" key="2">
    <source>
        <dbReference type="Pfam" id="PF20248"/>
    </source>
</evidence>
<evidence type="ECO:0000256" key="1">
    <source>
        <dbReference type="SAM" id="MobiDB-lite"/>
    </source>
</evidence>
<dbReference type="Gene3D" id="3.60.15.10">
    <property type="entry name" value="Ribonuclease Z/Hydroxyacylglutathione hydrolase-like"/>
    <property type="match status" value="1"/>
</dbReference>
<dbReference type="InterPro" id="IPR036866">
    <property type="entry name" value="RibonucZ/Hydroxyglut_hydro"/>
</dbReference>
<accession>A0A430M258</accession>
<dbReference type="InterPro" id="IPR052159">
    <property type="entry name" value="Competence_DNA_uptake"/>
</dbReference>
<sequence length="2659" mass="287972">MNVLTTDLKGDLGVDTFLIPVPGGDCMIILLIDNPPSRPRRHLESDSDYHNDPAEVNDRKSCGTVLRAILVDGGHDAIGPGYKGHTAAQNIQDTITEIEQKYHIANYTAGDNKLKFDAWVITHWDRDHYCGGLYLLWSRTDSTGKCSLIRYDATGINSLTTLYCPTWEDTPISTKKIIRGHKSMLGSEAVQHDTKWFIYLPPKSTSPNKVLMYNLEEYRFMARSTNFGNVVCGSDSLLGLDIFTNALFSGTKPLPPTSKKYGVNSNLYHINRICGKFTRLYGQKKVNRYGLAFEYPLSETARWPVLLCVGAMGNVLGSETEPIDDETTGDNYASIMMLLVWLPISHEQTPSVSLFAGGDAYKATEDLVIRFLEGLPVQVLKAGHHGARTSTSAELLKHLAPNKFLISAGKEYGHPSWQIVAFLSAYRNAQYRLAGGTQTGSENNNPFKNQPFLYKNSQIPFCHTTRFPYYFYMVGASSKVPSTVDLNLSSYIKTRSSYNSLLDQVNGCYFSVKDRIDVIVPFWLDFIINVNQEDNIYSQLAKMDTAKWIANFMYDSVTVTLDKFFYPFHLAVSDGGINGYKAKVHLVRALIAILRDRFSEISPYPSDYDKAGAVRKDLRHIIIYSRFDTVLDGRVVPVGDEKKTTKFQCTAQKKKTKKKQVTTYQVSTSKPYRAPAPKASEDKEAGKNGTKTKTPKTKKTSYKRSRREYAPKTTINKRKTERAKASIKARSYPEITQEGLELYQWLSVVPGYRPGPQDEDGMVHEEDQTSGPKNAIDTISELQLVDTLRYYISFNAASKDPLRTVTFLPISEDGPQYPPLPLSVLNDNPFMMNAVHNDMPNHGSPDPLSEGVSHLDAHGGAAMMSMLAVSNTPAPTTSSAIIQIAGISYNPEYQQYLTTSDDVLFSSFVPGSASSILFSPWPGYCLHFASPVKASTTGTFSVLLAAQDQTFGMLGALLFNSIEEGSPGRGRMLRRLDLEATFLPNTSVNGAPQAQVDEMTAKLTVGRNNLVFSSKVTCINTQFGLDKTNTLGGLELRSEEALLALDLSSSQTSAPFTMADVFALAGLTPNTWIRSVLGMVPVTLASLDPTNTTTPCRNGLWLSPTNNLDMTLRLQFELSGTTKLPSLSSAAKISPKGPFLATAKRSATYSPSGNTMDVYPEVILQTTMVVGSTETGSHGSTQVQDAFNAYITILETSVELSVVRNDDIGSLEDLFDWIATTFVVDGFKEILDPVQTHLSTLSKTGTSDTAQSSSDSSFHWRSFTIEFDGKSVLEISICLEIGMQVGVPTGQTAGFSLDFTWQPSRWFVSGTFMPGGGNFTLGDDQYLDPTWELSDWAPPMDMNRAQSMSILYLDPTGTLKESTVPSYIPTEITVATLSVSPGGVRFSALIKSEDSVTSPSSPGSDVPMVPMAEVSLFIDATYNTLSTGPKFSFIISGTIYLPIPAQAQNTDTDVAQPMLNMTISYAGSWDFSATAANIWMGSLESLFDNGEWIDVNDFLGHIVLDTLTLRYEFKGSTASSLALNAVVVYEGYSFSLEYTRNASDKGAGWTLTMDLTDQASKGASKEPTMGSVLQWLLGDSIVDDLPDFITAASVNLNKSGFAMSLTKSTDKDSSTFILSASFSLGSLDVQFAKMRTRPLSAKKADPEDDSEDTSSVQAVQPGTQQDDTQQTSPGDGNPQQGDPEQSDSSQADNPPAKTILRISVNSLPRPPPLPLVGQMDQPFSVDFRWLGADSSSDDINTLNTSDGFKNNPLPLENDNKQGVAYAKGVSFMLLADGKPIISSKPKDLAAKPNEEAGTTNTDAGQESTTEKPSPVQSSPATATATPAESNTEPSSANLPSPSKSSVEPTSAGQPSTQESSPEESGREEPTKMKPYEKRVNGLSISNIGLDYNTADQSIEISLDAQAKLGPLNGSLVNFAMTVKLPRATQSKGLNLSDWDSLEVGLSLDGLSLGMTGDSLSVAGFLQRIDSASAQGFQGGLEVTFNPYAFTGFGSYADVVDRQGNKFISLMVYAMMQGPILKTSLVEIRGISGGFGLGSQLSLPPVTNIDSFPLLMGASPNAMEMFAELQGTSGGQQYITEVNGAMWFAVGVLGTACETVDVSAILTLALSPQVDEIAVLGTAATSFPRGQPPDKVLAFIEVDFSASADMTHGSLFVQGSISPTSFLLNSDCRPTGEFVVASWFNPSPESGDWCVSFGGWHPAFIPPAYYPAPPARLGIAWRYSSDLSITGEAYAAVTPDALMGGTALNALFSVGPVGASFDFRADFILYMHPLHYEALVHVSASVWYEISIWFIHKKLSISLGADLYISGPPFAGYVSFDVCVTTIKVRFGDQNDSKVSPLTLKKFIEVCMKKGDVAGQDEPETDHILSLEAGGIPPTAVASEPQKPSTTWKVRGSTLVFSVVSRVPASEVEVTGSAMPAWNIEGTILSQPMQLGATSPGLKAPLTVTVTPFKPNPNSPADPEVSSAPVQGFRFQTMQENVPASLWGAYDPNTNDMLSGATRQTTIPYITGIRILSPVSAWSTNNPEVVSISKLDPPLQTLADFPTDVLRDKGFEAEARPDGGEEQEFTRAQEAFLGIAEDSTMTEGQKTAAIAARNVLRTEILGQWTSFRGLASATTSIPVSHADVSSSTGLISCLVPERYVNGLEQFCIVAPRVAVG</sequence>
<gene>
    <name evidence="3" type="ORF">BHE90_003531</name>
</gene>
<feature type="region of interest" description="Disordered" evidence="1">
    <location>
        <begin position="1638"/>
        <end position="1695"/>
    </location>
</feature>
<dbReference type="SUPFAM" id="SSF56281">
    <property type="entry name" value="Metallo-hydrolase/oxidoreductase"/>
    <property type="match status" value="1"/>
</dbReference>
<dbReference type="Proteomes" id="UP000287124">
    <property type="component" value="Unassembled WGS sequence"/>
</dbReference>
<feature type="compositionally biased region" description="Basic and acidic residues" evidence="1">
    <location>
        <begin position="1863"/>
        <end position="1877"/>
    </location>
</feature>
<feature type="compositionally biased region" description="Basic and acidic residues" evidence="1">
    <location>
        <begin position="1784"/>
        <end position="1794"/>
    </location>
</feature>
<evidence type="ECO:0000313" key="4">
    <source>
        <dbReference type="Proteomes" id="UP000287124"/>
    </source>
</evidence>